<evidence type="ECO:0000256" key="4">
    <source>
        <dbReference type="ARBA" id="ARBA00022729"/>
    </source>
</evidence>
<accession>A0A3P3W5H0</accession>
<evidence type="ECO:0000256" key="3">
    <source>
        <dbReference type="ARBA" id="ARBA00022692"/>
    </source>
</evidence>
<keyword evidence="3" id="KW-0812">Transmembrane</keyword>
<dbReference type="PROSITE" id="PS51779">
    <property type="entry name" value="POTRA"/>
    <property type="match status" value="4"/>
</dbReference>
<feature type="domain" description="POTRA" evidence="9">
    <location>
        <begin position="296"/>
        <end position="381"/>
    </location>
</feature>
<dbReference type="Pfam" id="PF01103">
    <property type="entry name" value="Omp85"/>
    <property type="match status" value="2"/>
</dbReference>
<organism evidence="10 11">
    <name type="scientific">Paenimyroides tangerinum</name>
    <dbReference type="NCBI Taxonomy" id="2488728"/>
    <lineage>
        <taxon>Bacteria</taxon>
        <taxon>Pseudomonadati</taxon>
        <taxon>Bacteroidota</taxon>
        <taxon>Flavobacteriia</taxon>
        <taxon>Flavobacteriales</taxon>
        <taxon>Flavobacteriaceae</taxon>
        <taxon>Paenimyroides</taxon>
    </lineage>
</organism>
<keyword evidence="5" id="KW-0677">Repeat</keyword>
<evidence type="ECO:0000259" key="9">
    <source>
        <dbReference type="PROSITE" id="PS51779"/>
    </source>
</evidence>
<evidence type="ECO:0000256" key="1">
    <source>
        <dbReference type="ARBA" id="ARBA00004370"/>
    </source>
</evidence>
<evidence type="ECO:0000256" key="8">
    <source>
        <dbReference type="SAM" id="SignalP"/>
    </source>
</evidence>
<dbReference type="Pfam" id="PF07244">
    <property type="entry name" value="POTRA"/>
    <property type="match status" value="4"/>
</dbReference>
<keyword evidence="7" id="KW-0998">Cell outer membrane</keyword>
<dbReference type="Gene3D" id="2.40.160.50">
    <property type="entry name" value="membrane protein fhac: a member of the omp85/tpsb transporter family"/>
    <property type="match status" value="1"/>
</dbReference>
<keyword evidence="4 8" id="KW-0732">Signal</keyword>
<feature type="domain" description="POTRA" evidence="9">
    <location>
        <begin position="121"/>
        <end position="199"/>
    </location>
</feature>
<evidence type="ECO:0000256" key="6">
    <source>
        <dbReference type="ARBA" id="ARBA00023136"/>
    </source>
</evidence>
<evidence type="ECO:0000256" key="2">
    <source>
        <dbReference type="ARBA" id="ARBA00022452"/>
    </source>
</evidence>
<dbReference type="PIRSF" id="PIRSF006076">
    <property type="entry name" value="OM_assembly_OMP85"/>
    <property type="match status" value="1"/>
</dbReference>
<dbReference type="InterPro" id="IPR000184">
    <property type="entry name" value="Bac_surfAg_D15"/>
</dbReference>
<proteinExistence type="predicted"/>
<evidence type="ECO:0000256" key="5">
    <source>
        <dbReference type="ARBA" id="ARBA00022737"/>
    </source>
</evidence>
<dbReference type="InterPro" id="IPR034746">
    <property type="entry name" value="POTRA"/>
</dbReference>
<sequence length="894" mass="101230">MFHKSIKYLIPFCIGIASQVNAQEIVTETEFSENVINREEYGVRTYKLGNITVTGNVKYNELTILTFTGLEKGQEINIPGEEIPDAIKKLWKLNYFSDINFYETSIVGDVINLELNLNELPRLNEITLNGLKKAKKAEILKDLDIKQGTVVNDNLITTTTNYIQNKYKKDGFFNSKVNIKTVDSGDGKTQNMIIDLDKGKKVKIESINIEGNSKLTNSQIKKAMKETKTRSILNPKRIFKSSKFIEKNYKTDLNSILDKYKENGYRDAQIVEETAIFNPKTNRVKIDLKIEEGNQYHIGNIRFVGNTIYPDRHLRNVLGIKNGDLYNGVLLQKKIADTSNPDAFDLTNEYHNHGYLFAQVIPVETKTYNDTIDYDIRIIEGPLARYNNITVSGNNKTHDNIIYRELSTRPGQIWSKADVVETIRRLGGMGIFDAESITPDIKPDGNEGKVDINWDVTENGQSQVEVQGGYGGGALIGTLALSFNNFSARNIFNTEAYKPFPMGDAQKMSLRIQASTYYRTFSLSFSEPWFRGRKPISLFGSVSHSRQFAYNYSNYKVDRSQGLNITSFNFGFAKRLSVPDDFFSVSHSIGFQYYDLKNYDFGLFNFKNGSSKNLSYNFNITRESRGNNPIFPKYGSLISFDAKLTPPYSLFNKVDYGNLGNEREYKIRTTQIQTNPQTGADIPIGTYLDSKGLPVANWEDAAPNEEKIDQKRFNWLEYYKINLKAEWYSNLFADLVLKTSGQFGFLGAYNQGRGLIPFERYYLGGSGMINYSMDGRENIALRGYPDNSLSPVNANGIDIGGTVYNKFALELRYPITLKQSMSAYVLGFFDAGASYASFKNYNPFKLQRGAGAGVRVHMPMFGLLGIDFGYGFDKIPGTNQKGGWQTHFVLGQQF</sequence>
<keyword evidence="6" id="KW-0472">Membrane</keyword>
<dbReference type="Proteomes" id="UP000275719">
    <property type="component" value="Unassembled WGS sequence"/>
</dbReference>
<evidence type="ECO:0000256" key="7">
    <source>
        <dbReference type="ARBA" id="ARBA00023237"/>
    </source>
</evidence>
<feature type="signal peptide" evidence="8">
    <location>
        <begin position="1"/>
        <end position="22"/>
    </location>
</feature>
<keyword evidence="11" id="KW-1185">Reference proteome</keyword>
<dbReference type="InterPro" id="IPR010827">
    <property type="entry name" value="BamA/TamA_POTRA"/>
</dbReference>
<dbReference type="GO" id="GO:0019867">
    <property type="term" value="C:outer membrane"/>
    <property type="evidence" value="ECO:0007669"/>
    <property type="project" value="InterPro"/>
</dbReference>
<protein>
    <submittedName>
        <fullName evidence="10">Outer membrane protein assembly factor BamA</fullName>
    </submittedName>
</protein>
<gene>
    <name evidence="10" type="ORF">EG240_10405</name>
</gene>
<dbReference type="OrthoDB" id="9802086at2"/>
<reference evidence="10 11" key="1">
    <citation type="submission" date="2018-11" db="EMBL/GenBank/DDBJ databases">
        <title>Flavobacterium sp. nov., YIM 102701-2 draft genome.</title>
        <authorList>
            <person name="Li G."/>
            <person name="Jiang Y."/>
        </authorList>
    </citation>
    <scope>NUCLEOTIDE SEQUENCE [LARGE SCALE GENOMIC DNA]</scope>
    <source>
        <strain evidence="10 11">YIM 102701-2</strain>
    </source>
</reference>
<dbReference type="InterPro" id="IPR039910">
    <property type="entry name" value="D15-like"/>
</dbReference>
<feature type="domain" description="POTRA" evidence="9">
    <location>
        <begin position="202"/>
        <end position="293"/>
    </location>
</feature>
<comment type="subcellular location">
    <subcellularLocation>
        <location evidence="1">Membrane</location>
    </subcellularLocation>
</comment>
<dbReference type="Gene3D" id="3.10.20.310">
    <property type="entry name" value="membrane protein fhac"/>
    <property type="match status" value="5"/>
</dbReference>
<feature type="domain" description="POTRA" evidence="9">
    <location>
        <begin position="384"/>
        <end position="459"/>
    </location>
</feature>
<evidence type="ECO:0000313" key="11">
    <source>
        <dbReference type="Proteomes" id="UP000275719"/>
    </source>
</evidence>
<evidence type="ECO:0000313" key="10">
    <source>
        <dbReference type="EMBL" id="RRJ89924.1"/>
    </source>
</evidence>
<dbReference type="EMBL" id="RQVQ01000021">
    <property type="protein sequence ID" value="RRJ89924.1"/>
    <property type="molecule type" value="Genomic_DNA"/>
</dbReference>
<keyword evidence="2" id="KW-1134">Transmembrane beta strand</keyword>
<dbReference type="GO" id="GO:0071709">
    <property type="term" value="P:membrane assembly"/>
    <property type="evidence" value="ECO:0007669"/>
    <property type="project" value="InterPro"/>
</dbReference>
<name>A0A3P3W5H0_9FLAO</name>
<dbReference type="PANTHER" id="PTHR12815">
    <property type="entry name" value="SORTING AND ASSEMBLY MACHINERY SAMM50 PROTEIN FAMILY MEMBER"/>
    <property type="match status" value="1"/>
</dbReference>
<dbReference type="RefSeq" id="WP_125019339.1">
    <property type="nucleotide sequence ID" value="NZ_RQVQ01000021.1"/>
</dbReference>
<dbReference type="InterPro" id="IPR023707">
    <property type="entry name" value="OM_assembly_BamA"/>
</dbReference>
<comment type="caution">
    <text evidence="10">The sequence shown here is derived from an EMBL/GenBank/DDBJ whole genome shotgun (WGS) entry which is preliminary data.</text>
</comment>
<dbReference type="PANTHER" id="PTHR12815:SF47">
    <property type="entry name" value="TRANSLOCATION AND ASSEMBLY MODULE SUBUNIT TAMA"/>
    <property type="match status" value="1"/>
</dbReference>
<dbReference type="AlphaFoldDB" id="A0A3P3W5H0"/>
<feature type="chain" id="PRO_5018294716" evidence="8">
    <location>
        <begin position="23"/>
        <end position="894"/>
    </location>
</feature>